<gene>
    <name evidence="4" type="ORF">Sya03_59450</name>
</gene>
<organism evidence="4 5">
    <name type="scientific">Spirilliplanes yamanashiensis</name>
    <dbReference type="NCBI Taxonomy" id="42233"/>
    <lineage>
        <taxon>Bacteria</taxon>
        <taxon>Bacillati</taxon>
        <taxon>Actinomycetota</taxon>
        <taxon>Actinomycetes</taxon>
        <taxon>Micromonosporales</taxon>
        <taxon>Micromonosporaceae</taxon>
        <taxon>Spirilliplanes</taxon>
    </lineage>
</organism>
<reference evidence="4" key="1">
    <citation type="submission" date="2021-01" db="EMBL/GenBank/DDBJ databases">
        <title>Whole genome shotgun sequence of Spirilliplanes yamanashiensis NBRC 15828.</title>
        <authorList>
            <person name="Komaki H."/>
            <person name="Tamura T."/>
        </authorList>
    </citation>
    <scope>NUCLEOTIDE SEQUENCE</scope>
    <source>
        <strain evidence="4">NBRC 15828</strain>
    </source>
</reference>
<dbReference type="RefSeq" id="WP_239107941.1">
    <property type="nucleotide sequence ID" value="NZ_BAAAGJ010000001.1"/>
</dbReference>
<evidence type="ECO:0000313" key="4">
    <source>
        <dbReference type="EMBL" id="GIJ06593.1"/>
    </source>
</evidence>
<keyword evidence="1" id="KW-0175">Coiled coil</keyword>
<accession>A0A8J3YF94</accession>
<name>A0A8J3YF94_9ACTN</name>
<comment type="caution">
    <text evidence="4">The sequence shown here is derived from an EMBL/GenBank/DDBJ whole genome shotgun (WGS) entry which is preliminary data.</text>
</comment>
<protein>
    <recommendedName>
        <fullName evidence="3">ARB-07466-like C-terminal domain-containing protein</fullName>
    </recommendedName>
</protein>
<dbReference type="Proteomes" id="UP000652013">
    <property type="component" value="Unassembled WGS sequence"/>
</dbReference>
<dbReference type="Pfam" id="PF26571">
    <property type="entry name" value="VldE"/>
    <property type="match status" value="1"/>
</dbReference>
<evidence type="ECO:0000313" key="5">
    <source>
        <dbReference type="Proteomes" id="UP000652013"/>
    </source>
</evidence>
<feature type="domain" description="ARB-07466-like C-terminal" evidence="3">
    <location>
        <begin position="209"/>
        <end position="315"/>
    </location>
</feature>
<proteinExistence type="predicted"/>
<feature type="coiled-coil region" evidence="1">
    <location>
        <begin position="137"/>
        <end position="164"/>
    </location>
</feature>
<dbReference type="EMBL" id="BOOY01000043">
    <property type="protein sequence ID" value="GIJ06593.1"/>
    <property type="molecule type" value="Genomic_DNA"/>
</dbReference>
<keyword evidence="5" id="KW-1185">Reference proteome</keyword>
<feature type="region of interest" description="Disordered" evidence="2">
    <location>
        <begin position="1"/>
        <end position="28"/>
    </location>
</feature>
<dbReference type="InterPro" id="IPR058593">
    <property type="entry name" value="ARB_07466-like_C"/>
</dbReference>
<evidence type="ECO:0000256" key="2">
    <source>
        <dbReference type="SAM" id="MobiDB-lite"/>
    </source>
</evidence>
<dbReference type="AlphaFoldDB" id="A0A8J3YF94"/>
<sequence length="320" mass="34599">MATIAAPVPGVAAEPNDAASTTDDEGAPKMLREVLDSTGRGYVKARTALDRSKKRQLTLSLELQKAEAKRDALLPGVQQMAAESYRTGKVTPFSVLLDSSTSGGFLERAQGLYEINRVNDARLRELNEAVAAAGKAQADVDREVAEEQRQLKIMTEQKRAAEKALALVGGKELTGGLVAATSPVARAAPRGPDGQFGDEGCNQDDPTTGGCVTARTLNALREAKKAGFNRFVGCHRTGGPFEHPKGRACDWSLRSRGFSAARNADEKIYGNNLAAFLVRNADRLGILYVIWYEKIWFPATGWKSYGGPKDHKDHVHMSML</sequence>
<dbReference type="Gene3D" id="6.10.250.3150">
    <property type="match status" value="1"/>
</dbReference>
<evidence type="ECO:0000256" key="1">
    <source>
        <dbReference type="SAM" id="Coils"/>
    </source>
</evidence>
<evidence type="ECO:0000259" key="3">
    <source>
        <dbReference type="Pfam" id="PF26571"/>
    </source>
</evidence>